<feature type="region of interest" description="Disordered" evidence="3">
    <location>
        <begin position="229"/>
        <end position="249"/>
    </location>
</feature>
<keyword evidence="5" id="KW-1185">Reference proteome</keyword>
<dbReference type="Proteomes" id="UP000187735">
    <property type="component" value="Chromosome"/>
</dbReference>
<proteinExistence type="inferred from homology"/>
<comment type="similarity">
    <text evidence="1">Belongs to the PspA/Vipp/IM30 family.</text>
</comment>
<dbReference type="InterPro" id="IPR007157">
    <property type="entry name" value="PspA_VIPP1"/>
</dbReference>
<evidence type="ECO:0000313" key="4">
    <source>
        <dbReference type="EMBL" id="APZ90823.1"/>
    </source>
</evidence>
<sequence>MIIGKIWRSFKAQMNKLANFFWTADPIAQMQYEYDQAIEQLKSGKDGLAEYQALVRKVARQVDGNKKHVAQLEAKIKAYLQSGDRDTASKFALELQKAKAEMAENVEQLEMHEKAYDNNVRKIKNATKKVGEIKDKISKYDAELKLSRAEAELADLATTFNFDVTTDLGQIESVLQEKIDKNRAKAKVAADLSDEGIADIEREEAMEAAMANDALKQFEMDMGMITPSTANVAEEAKDLGPAQRQTETN</sequence>
<dbReference type="RefSeq" id="WP_077022665.1">
    <property type="nucleotide sequence ID" value="NZ_CP017641.1"/>
</dbReference>
<dbReference type="STRING" id="1891926.Fuma_00407"/>
<evidence type="ECO:0000256" key="2">
    <source>
        <dbReference type="SAM" id="Coils"/>
    </source>
</evidence>
<name>A0A1P8W9U7_9PLAN</name>
<dbReference type="EMBL" id="CP017641">
    <property type="protein sequence ID" value="APZ90823.1"/>
    <property type="molecule type" value="Genomic_DNA"/>
</dbReference>
<gene>
    <name evidence="4" type="ORF">Fuma_00407</name>
</gene>
<dbReference type="OrthoDB" id="252755at2"/>
<dbReference type="AlphaFoldDB" id="A0A1P8W9U7"/>
<dbReference type="KEGG" id="fmr:Fuma_00407"/>
<evidence type="ECO:0000256" key="3">
    <source>
        <dbReference type="SAM" id="MobiDB-lite"/>
    </source>
</evidence>
<evidence type="ECO:0000313" key="5">
    <source>
        <dbReference type="Proteomes" id="UP000187735"/>
    </source>
</evidence>
<evidence type="ECO:0000256" key="1">
    <source>
        <dbReference type="ARBA" id="ARBA00043985"/>
    </source>
</evidence>
<reference evidence="4 5" key="1">
    <citation type="journal article" date="2016" name="Front. Microbiol.">
        <title>Fuerstia marisgermanicae gen. nov., sp. nov., an Unusual Member of the Phylum Planctomycetes from the German Wadden Sea.</title>
        <authorList>
            <person name="Kohn T."/>
            <person name="Heuer A."/>
            <person name="Jogler M."/>
            <person name="Vollmers J."/>
            <person name="Boedeker C."/>
            <person name="Bunk B."/>
            <person name="Rast P."/>
            <person name="Borchert D."/>
            <person name="Glockner I."/>
            <person name="Freese H.M."/>
            <person name="Klenk H.P."/>
            <person name="Overmann J."/>
            <person name="Kaster A.K."/>
            <person name="Rohde M."/>
            <person name="Wiegand S."/>
            <person name="Jogler C."/>
        </authorList>
    </citation>
    <scope>NUCLEOTIDE SEQUENCE [LARGE SCALE GENOMIC DNA]</scope>
    <source>
        <strain evidence="4 5">NH11</strain>
    </source>
</reference>
<keyword evidence="2" id="KW-0175">Coiled coil</keyword>
<feature type="coiled-coil region" evidence="2">
    <location>
        <begin position="92"/>
        <end position="143"/>
    </location>
</feature>
<organism evidence="4 5">
    <name type="scientific">Fuerstiella marisgermanici</name>
    <dbReference type="NCBI Taxonomy" id="1891926"/>
    <lineage>
        <taxon>Bacteria</taxon>
        <taxon>Pseudomonadati</taxon>
        <taxon>Planctomycetota</taxon>
        <taxon>Planctomycetia</taxon>
        <taxon>Planctomycetales</taxon>
        <taxon>Planctomycetaceae</taxon>
        <taxon>Fuerstiella</taxon>
    </lineage>
</organism>
<protein>
    <submittedName>
        <fullName evidence="4">PspA/IM30 family protein</fullName>
    </submittedName>
</protein>
<dbReference type="Pfam" id="PF04012">
    <property type="entry name" value="PspA_IM30"/>
    <property type="match status" value="1"/>
</dbReference>
<accession>A0A1P8W9U7</accession>